<name>A0AAN6NGS8_9PEZI</name>
<dbReference type="AlphaFoldDB" id="A0AAN6NGS8"/>
<gene>
    <name evidence="4" type="ORF">QBC46DRAFT_93358</name>
</gene>
<dbReference type="PANTHER" id="PTHR48081:SF8">
    <property type="entry name" value="ALPHA_BETA HYDROLASE FOLD-3 DOMAIN-CONTAINING PROTEIN-RELATED"/>
    <property type="match status" value="1"/>
</dbReference>
<dbReference type="InterPro" id="IPR013094">
    <property type="entry name" value="AB_hydrolase_3"/>
</dbReference>
<comment type="caution">
    <text evidence="4">The sequence shown here is derived from an EMBL/GenBank/DDBJ whole genome shotgun (WGS) entry which is preliminary data.</text>
</comment>
<dbReference type="InterPro" id="IPR050300">
    <property type="entry name" value="GDXG_lipolytic_enzyme"/>
</dbReference>
<evidence type="ECO:0000256" key="2">
    <source>
        <dbReference type="SAM" id="MobiDB-lite"/>
    </source>
</evidence>
<evidence type="ECO:0000313" key="4">
    <source>
        <dbReference type="EMBL" id="KAK3945496.1"/>
    </source>
</evidence>
<proteinExistence type="predicted"/>
<keyword evidence="5" id="KW-1185">Reference proteome</keyword>
<dbReference type="GO" id="GO:0016787">
    <property type="term" value="F:hydrolase activity"/>
    <property type="evidence" value="ECO:0007669"/>
    <property type="project" value="UniProtKB-KW"/>
</dbReference>
<feature type="region of interest" description="Disordered" evidence="2">
    <location>
        <begin position="1"/>
        <end position="43"/>
    </location>
</feature>
<organism evidence="4 5">
    <name type="scientific">Diplogelasinospora grovesii</name>
    <dbReference type="NCBI Taxonomy" id="303347"/>
    <lineage>
        <taxon>Eukaryota</taxon>
        <taxon>Fungi</taxon>
        <taxon>Dikarya</taxon>
        <taxon>Ascomycota</taxon>
        <taxon>Pezizomycotina</taxon>
        <taxon>Sordariomycetes</taxon>
        <taxon>Sordariomycetidae</taxon>
        <taxon>Sordariales</taxon>
        <taxon>Diplogelasinosporaceae</taxon>
        <taxon>Diplogelasinospora</taxon>
    </lineage>
</organism>
<evidence type="ECO:0000256" key="1">
    <source>
        <dbReference type="ARBA" id="ARBA00022801"/>
    </source>
</evidence>
<reference evidence="5" key="1">
    <citation type="journal article" date="2023" name="Mol. Phylogenet. Evol.">
        <title>Genome-scale phylogeny and comparative genomics of the fungal order Sordariales.</title>
        <authorList>
            <person name="Hensen N."/>
            <person name="Bonometti L."/>
            <person name="Westerberg I."/>
            <person name="Brannstrom I.O."/>
            <person name="Guillou S."/>
            <person name="Cros-Aarteil S."/>
            <person name="Calhoun S."/>
            <person name="Haridas S."/>
            <person name="Kuo A."/>
            <person name="Mondo S."/>
            <person name="Pangilinan J."/>
            <person name="Riley R."/>
            <person name="LaButti K."/>
            <person name="Andreopoulos B."/>
            <person name="Lipzen A."/>
            <person name="Chen C."/>
            <person name="Yan M."/>
            <person name="Daum C."/>
            <person name="Ng V."/>
            <person name="Clum A."/>
            <person name="Steindorff A."/>
            <person name="Ohm R.A."/>
            <person name="Martin F."/>
            <person name="Silar P."/>
            <person name="Natvig D.O."/>
            <person name="Lalanne C."/>
            <person name="Gautier V."/>
            <person name="Ament-Velasquez S.L."/>
            <person name="Kruys A."/>
            <person name="Hutchinson M.I."/>
            <person name="Powell A.J."/>
            <person name="Barry K."/>
            <person name="Miller A.N."/>
            <person name="Grigoriev I.V."/>
            <person name="Debuchy R."/>
            <person name="Gladieux P."/>
            <person name="Hiltunen Thoren M."/>
            <person name="Johannesson H."/>
        </authorList>
    </citation>
    <scope>NUCLEOTIDE SEQUENCE [LARGE SCALE GENOMIC DNA]</scope>
    <source>
        <strain evidence="5">CBS 340.73</strain>
    </source>
</reference>
<dbReference type="SUPFAM" id="SSF53474">
    <property type="entry name" value="alpha/beta-Hydrolases"/>
    <property type="match status" value="1"/>
</dbReference>
<keyword evidence="1" id="KW-0378">Hydrolase</keyword>
<evidence type="ECO:0000259" key="3">
    <source>
        <dbReference type="Pfam" id="PF07859"/>
    </source>
</evidence>
<dbReference type="InterPro" id="IPR029058">
    <property type="entry name" value="AB_hydrolase_fold"/>
</dbReference>
<sequence length="396" mass="44169">MDNSQYGSPSAEWRSYSSSHPELKMDEDGFNDFGPGPGQFPNPTALRDAVNAAREEASRSFLSASGLDRKVSVETHDVPTRDGSTIPVRIYRPLSKTNPSSPSSTNHTTSSQKSQPAYLYFHGGGMLFGTVATEDFSCISWSLALGFPVISVCYRHTPDFTFPTQIHDAWDSFEWVIQNADKLGVDPESIVVGGISAGGCLTASILYTETRLAREQKRRNRVRGQLLIIPWLIHRDAYPLGLFKEEACCSMVQCRDAPILPKPRYDMFTDLFKVEKPKEERLMNVGLATEEELQGMPDTAFIVCGWDMLRDEAFVYADKLERLGVRTKKHIFPGLPHAFRKYPDLPSSKRWDDLTVESVQWLLRDDSAKGDEKGVWKTEIPDESTTGESAGAAGSL</sequence>
<dbReference type="PANTHER" id="PTHR48081">
    <property type="entry name" value="AB HYDROLASE SUPERFAMILY PROTEIN C4A8.06C"/>
    <property type="match status" value="1"/>
</dbReference>
<evidence type="ECO:0000313" key="5">
    <source>
        <dbReference type="Proteomes" id="UP001303473"/>
    </source>
</evidence>
<accession>A0AAN6NGS8</accession>
<feature type="region of interest" description="Disordered" evidence="2">
    <location>
        <begin position="75"/>
        <end position="111"/>
    </location>
</feature>
<dbReference type="Pfam" id="PF07859">
    <property type="entry name" value="Abhydrolase_3"/>
    <property type="match status" value="1"/>
</dbReference>
<dbReference type="Gene3D" id="3.40.50.1820">
    <property type="entry name" value="alpha/beta hydrolase"/>
    <property type="match status" value="1"/>
</dbReference>
<feature type="region of interest" description="Disordered" evidence="2">
    <location>
        <begin position="373"/>
        <end position="396"/>
    </location>
</feature>
<protein>
    <submittedName>
        <fullName evidence="4">Alpha/beta-hydrolase</fullName>
    </submittedName>
</protein>
<feature type="domain" description="Alpha/beta hydrolase fold-3" evidence="3">
    <location>
        <begin position="119"/>
        <end position="339"/>
    </location>
</feature>
<feature type="compositionally biased region" description="Low complexity" evidence="2">
    <location>
        <begin position="95"/>
        <end position="111"/>
    </location>
</feature>
<dbReference type="EMBL" id="MU853754">
    <property type="protein sequence ID" value="KAK3945496.1"/>
    <property type="molecule type" value="Genomic_DNA"/>
</dbReference>
<dbReference type="Proteomes" id="UP001303473">
    <property type="component" value="Unassembled WGS sequence"/>
</dbReference>